<dbReference type="SUPFAM" id="SSF57196">
    <property type="entry name" value="EGF/Laminin"/>
    <property type="match status" value="1"/>
</dbReference>
<feature type="domain" description="ShKT" evidence="9">
    <location>
        <begin position="26"/>
        <end position="56"/>
    </location>
</feature>
<dbReference type="CDD" id="cd00054">
    <property type="entry name" value="EGF_CA"/>
    <property type="match status" value="1"/>
</dbReference>
<dbReference type="InterPro" id="IPR001314">
    <property type="entry name" value="Peptidase_S1A"/>
</dbReference>
<dbReference type="SUPFAM" id="SSF50494">
    <property type="entry name" value="Trypsin-like serine proteases"/>
    <property type="match status" value="1"/>
</dbReference>
<evidence type="ECO:0000256" key="4">
    <source>
        <dbReference type="ARBA" id="ARBA00023157"/>
    </source>
</evidence>
<dbReference type="Gene3D" id="2.10.25.10">
    <property type="entry name" value="Laminin"/>
    <property type="match status" value="2"/>
</dbReference>
<keyword evidence="3" id="KW-0106">Calcium</keyword>
<dbReference type="Pfam" id="PF01549">
    <property type="entry name" value="ShK"/>
    <property type="match status" value="2"/>
</dbReference>
<comment type="caution">
    <text evidence="10">The sequence shown here is derived from an EMBL/GenBank/DDBJ whole genome shotgun (WGS) entry which is preliminary data.</text>
</comment>
<evidence type="ECO:0000259" key="8">
    <source>
        <dbReference type="PROSITE" id="PS50240"/>
    </source>
</evidence>
<evidence type="ECO:0000256" key="7">
    <source>
        <dbReference type="SAM" id="SignalP"/>
    </source>
</evidence>
<feature type="chain" id="PRO_5046373942" evidence="7">
    <location>
        <begin position="26"/>
        <end position="519"/>
    </location>
</feature>
<keyword evidence="11" id="KW-1185">Reference proteome</keyword>
<evidence type="ECO:0000256" key="3">
    <source>
        <dbReference type="ARBA" id="ARBA00022837"/>
    </source>
</evidence>
<dbReference type="CDD" id="cd00190">
    <property type="entry name" value="Tryp_SPc"/>
    <property type="match status" value="1"/>
</dbReference>
<dbReference type="Pfam" id="PF00089">
    <property type="entry name" value="Trypsin"/>
    <property type="match status" value="1"/>
</dbReference>
<dbReference type="PROSITE" id="PS51670">
    <property type="entry name" value="SHKT"/>
    <property type="match status" value="2"/>
</dbReference>
<dbReference type="SMART" id="SM00179">
    <property type="entry name" value="EGF_CA"/>
    <property type="match status" value="1"/>
</dbReference>
<name>A0ABP0GS85_CLALP</name>
<dbReference type="InterPro" id="IPR033116">
    <property type="entry name" value="TRYPSIN_SER"/>
</dbReference>
<dbReference type="EMBL" id="CAWYQH010000141">
    <property type="protein sequence ID" value="CAK8694597.1"/>
    <property type="molecule type" value="Genomic_DNA"/>
</dbReference>
<reference evidence="10 11" key="1">
    <citation type="submission" date="2024-02" db="EMBL/GenBank/DDBJ databases">
        <authorList>
            <person name="Daric V."/>
            <person name="Darras S."/>
        </authorList>
    </citation>
    <scope>NUCLEOTIDE SEQUENCE [LARGE SCALE GENOMIC DNA]</scope>
</reference>
<dbReference type="InterPro" id="IPR001881">
    <property type="entry name" value="EGF-like_Ca-bd_dom"/>
</dbReference>
<evidence type="ECO:0000256" key="5">
    <source>
        <dbReference type="PROSITE-ProRule" id="PRU01005"/>
    </source>
</evidence>
<dbReference type="InterPro" id="IPR043504">
    <property type="entry name" value="Peptidase_S1_PA_chymotrypsin"/>
</dbReference>
<sequence length="519" mass="57219">MNRYDMLLAAGVLIVTVISSPTADACGDLLAACPRYAGFCKTSTVESYCMKTCGLCSVDTTFRNIANQCLINNGGCNHLCTWTGQEAVCSCLPGFRLEINGKTCLDIDECQEAPNPCSAELPAYCVNTIGSYSCEAYKCSEPGTMNYYRSGECCQVKNSTCGITATIRKQLESMSALPAHGVAQRIFGGSFSSLSSWPWMAQILLRGNSHCGATLIANRWLISAAHCFSDPFYDTTMMTVYLGHVRSAHLNEVDTSVRVQRRIARVFVHHEYDVHQNDIALIELNQTVEFNDAISPICLPCGEVPQEGDKCWATGFGRTERSGRNAAPALKEVDVPIAPFDECRENYKTIEDLHPNRMLCAGYKAGGKDACVGDSGGPLACQRKDSCEWYLSGVTSFGRNCGEAKFYGVYTNVVNYEAWIRQTMGEDSENLCQKIYNPCSAYTNNDGDCYFKLDRCSKYPVYMKQNCKLACCQLENHEISDCVDNPDTVGVCDLNKRECNNPVVKSFMTTNCKKTCGFC</sequence>
<keyword evidence="2 6" id="KW-0720">Serine protease</keyword>
<dbReference type="PRINTS" id="PR00722">
    <property type="entry name" value="CHYMOTRYPSIN"/>
</dbReference>
<dbReference type="SMART" id="SM00254">
    <property type="entry name" value="ShKT"/>
    <property type="match status" value="3"/>
</dbReference>
<keyword evidence="7" id="KW-0732">Signal</keyword>
<evidence type="ECO:0000256" key="2">
    <source>
        <dbReference type="ARBA" id="ARBA00022825"/>
    </source>
</evidence>
<feature type="signal peptide" evidence="7">
    <location>
        <begin position="1"/>
        <end position="25"/>
    </location>
</feature>
<feature type="domain" description="ShKT" evidence="9">
    <location>
        <begin position="482"/>
        <end position="519"/>
    </location>
</feature>
<dbReference type="PROSITE" id="PS50240">
    <property type="entry name" value="TRYPSIN_DOM"/>
    <property type="match status" value="1"/>
</dbReference>
<dbReference type="Proteomes" id="UP001642483">
    <property type="component" value="Unassembled WGS sequence"/>
</dbReference>
<evidence type="ECO:0000256" key="6">
    <source>
        <dbReference type="RuleBase" id="RU363034"/>
    </source>
</evidence>
<evidence type="ECO:0000259" key="9">
    <source>
        <dbReference type="PROSITE" id="PS51670"/>
    </source>
</evidence>
<dbReference type="InterPro" id="IPR003582">
    <property type="entry name" value="ShKT_dom"/>
</dbReference>
<accession>A0ABP0GS85</accession>
<evidence type="ECO:0000256" key="1">
    <source>
        <dbReference type="ARBA" id="ARBA00022670"/>
    </source>
</evidence>
<protein>
    <submittedName>
        <fullName evidence="10">Uncharacterized protein</fullName>
    </submittedName>
</protein>
<proteinExistence type="predicted"/>
<comment type="caution">
    <text evidence="5">Lacks conserved residue(s) required for the propagation of feature annotation.</text>
</comment>
<dbReference type="Gene3D" id="1.10.10.1940">
    <property type="match status" value="1"/>
</dbReference>
<dbReference type="PROSITE" id="PS01187">
    <property type="entry name" value="EGF_CA"/>
    <property type="match status" value="1"/>
</dbReference>
<evidence type="ECO:0000313" key="11">
    <source>
        <dbReference type="Proteomes" id="UP001642483"/>
    </source>
</evidence>
<dbReference type="InterPro" id="IPR001254">
    <property type="entry name" value="Trypsin_dom"/>
</dbReference>
<keyword evidence="1 6" id="KW-0645">Protease</keyword>
<keyword evidence="6" id="KW-0378">Hydrolase</keyword>
<evidence type="ECO:0000313" key="10">
    <source>
        <dbReference type="EMBL" id="CAK8694597.1"/>
    </source>
</evidence>
<dbReference type="Pfam" id="PF14670">
    <property type="entry name" value="FXa_inhibition"/>
    <property type="match status" value="1"/>
</dbReference>
<dbReference type="InterPro" id="IPR009003">
    <property type="entry name" value="Peptidase_S1_PA"/>
</dbReference>
<dbReference type="PROSITE" id="PS00134">
    <property type="entry name" value="TRYPSIN_HIS"/>
    <property type="match status" value="1"/>
</dbReference>
<dbReference type="Gene3D" id="2.40.10.10">
    <property type="entry name" value="Trypsin-like serine proteases"/>
    <property type="match status" value="1"/>
</dbReference>
<feature type="domain" description="Peptidase S1" evidence="8">
    <location>
        <begin position="186"/>
        <end position="425"/>
    </location>
</feature>
<dbReference type="PROSITE" id="PS00135">
    <property type="entry name" value="TRYPSIN_SER"/>
    <property type="match status" value="1"/>
</dbReference>
<dbReference type="SMART" id="SM00020">
    <property type="entry name" value="Tryp_SPc"/>
    <property type="match status" value="1"/>
</dbReference>
<dbReference type="PANTHER" id="PTHR24252">
    <property type="entry name" value="ACROSIN-RELATED"/>
    <property type="match status" value="1"/>
</dbReference>
<feature type="disulfide bond" evidence="5">
    <location>
        <begin position="40"/>
        <end position="53"/>
    </location>
</feature>
<dbReference type="InterPro" id="IPR018097">
    <property type="entry name" value="EGF_Ca-bd_CS"/>
</dbReference>
<keyword evidence="4 5" id="KW-1015">Disulfide bond</keyword>
<dbReference type="InterPro" id="IPR018114">
    <property type="entry name" value="TRYPSIN_HIS"/>
</dbReference>
<dbReference type="PANTHER" id="PTHR24252:SF7">
    <property type="entry name" value="HYALIN"/>
    <property type="match status" value="1"/>
</dbReference>
<organism evidence="10 11">
    <name type="scientific">Clavelina lepadiformis</name>
    <name type="common">Light-bulb sea squirt</name>
    <name type="synonym">Ascidia lepadiformis</name>
    <dbReference type="NCBI Taxonomy" id="159417"/>
    <lineage>
        <taxon>Eukaryota</taxon>
        <taxon>Metazoa</taxon>
        <taxon>Chordata</taxon>
        <taxon>Tunicata</taxon>
        <taxon>Ascidiacea</taxon>
        <taxon>Aplousobranchia</taxon>
        <taxon>Clavelinidae</taxon>
        <taxon>Clavelina</taxon>
    </lineage>
</organism>
<gene>
    <name evidence="10" type="ORF">CVLEPA_LOCUS27958</name>
</gene>